<dbReference type="Proteomes" id="UP000310108">
    <property type="component" value="Unassembled WGS sequence"/>
</dbReference>
<evidence type="ECO:0000256" key="1">
    <source>
        <dbReference type="SAM" id="MobiDB-lite"/>
    </source>
</evidence>
<evidence type="ECO:0000313" key="3">
    <source>
        <dbReference type="Proteomes" id="UP000310108"/>
    </source>
</evidence>
<dbReference type="AlphaFoldDB" id="A0A4U6XM75"/>
<sequence length="108" mass="12433">MKSLRDSWVSGFDRMIYGLNVMWLDFDSSDSRDSCGQDLRRGAPETAQPGSLSWMAAKVGKRGQASGWSCRILRRDDTLTARDTKREMMPSTQEKEYNKKTARHEKLR</sequence>
<name>A0A4U6XM75_9PEZI</name>
<reference evidence="2 3" key="1">
    <citation type="journal article" date="2019" name="PLoS ONE">
        <title>Comparative genome analysis indicates high evolutionary potential of pathogenicity genes in Colletotrichum tanaceti.</title>
        <authorList>
            <person name="Lelwala R.V."/>
            <person name="Korhonen P.K."/>
            <person name="Young N.D."/>
            <person name="Scott J.B."/>
            <person name="Ades P.A."/>
            <person name="Gasser R.B."/>
            <person name="Taylor P.W.J."/>
        </authorList>
    </citation>
    <scope>NUCLEOTIDE SEQUENCE [LARGE SCALE GENOMIC DNA]</scope>
    <source>
        <strain evidence="2">BRIP57314</strain>
    </source>
</reference>
<gene>
    <name evidence="2" type="ORF">CTA1_6891</name>
</gene>
<accession>A0A4U6XM75</accession>
<evidence type="ECO:0000313" key="2">
    <source>
        <dbReference type="EMBL" id="TKW56762.1"/>
    </source>
</evidence>
<feature type="compositionally biased region" description="Basic and acidic residues" evidence="1">
    <location>
        <begin position="79"/>
        <end position="99"/>
    </location>
</feature>
<keyword evidence="3" id="KW-1185">Reference proteome</keyword>
<protein>
    <submittedName>
        <fullName evidence="2">Uncharacterized protein</fullName>
    </submittedName>
</protein>
<dbReference type="EMBL" id="PJEX01000058">
    <property type="protein sequence ID" value="TKW56762.1"/>
    <property type="molecule type" value="Genomic_DNA"/>
</dbReference>
<feature type="region of interest" description="Disordered" evidence="1">
    <location>
        <begin position="79"/>
        <end position="108"/>
    </location>
</feature>
<proteinExistence type="predicted"/>
<comment type="caution">
    <text evidence="2">The sequence shown here is derived from an EMBL/GenBank/DDBJ whole genome shotgun (WGS) entry which is preliminary data.</text>
</comment>
<organism evidence="2 3">
    <name type="scientific">Colletotrichum tanaceti</name>
    <dbReference type="NCBI Taxonomy" id="1306861"/>
    <lineage>
        <taxon>Eukaryota</taxon>
        <taxon>Fungi</taxon>
        <taxon>Dikarya</taxon>
        <taxon>Ascomycota</taxon>
        <taxon>Pezizomycotina</taxon>
        <taxon>Sordariomycetes</taxon>
        <taxon>Hypocreomycetidae</taxon>
        <taxon>Glomerellales</taxon>
        <taxon>Glomerellaceae</taxon>
        <taxon>Colletotrichum</taxon>
        <taxon>Colletotrichum destructivum species complex</taxon>
    </lineage>
</organism>